<reference evidence="2 3" key="1">
    <citation type="submission" date="2020-08" db="EMBL/GenBank/DDBJ databases">
        <title>Genomic Encyclopedia of Type Strains, Phase IV (KMG-IV): sequencing the most valuable type-strain genomes for metagenomic binning, comparative biology and taxonomic classification.</title>
        <authorList>
            <person name="Goeker M."/>
        </authorList>
    </citation>
    <scope>NUCLEOTIDE SEQUENCE [LARGE SCALE GENOMIC DNA]</scope>
    <source>
        <strain evidence="2 3">DSM 22368</strain>
    </source>
</reference>
<dbReference type="PANTHER" id="PTHR33221:SF4">
    <property type="entry name" value="HTH-TYPE TRANSCRIPTIONAL REPRESSOR NSRR"/>
    <property type="match status" value="1"/>
</dbReference>
<gene>
    <name evidence="2" type="ORF">HNR48_002177</name>
</gene>
<dbReference type="PANTHER" id="PTHR33221">
    <property type="entry name" value="WINGED HELIX-TURN-HELIX TRANSCRIPTIONAL REGULATOR, RRF2 FAMILY"/>
    <property type="match status" value="1"/>
</dbReference>
<proteinExistence type="predicted"/>
<dbReference type="GO" id="GO:0003700">
    <property type="term" value="F:DNA-binding transcription factor activity"/>
    <property type="evidence" value="ECO:0007669"/>
    <property type="project" value="TreeGrafter"/>
</dbReference>
<evidence type="ECO:0000256" key="1">
    <source>
        <dbReference type="ARBA" id="ARBA00023125"/>
    </source>
</evidence>
<dbReference type="GO" id="GO:0003677">
    <property type="term" value="F:DNA binding"/>
    <property type="evidence" value="ECO:0007669"/>
    <property type="project" value="UniProtKB-KW"/>
</dbReference>
<evidence type="ECO:0000313" key="3">
    <source>
        <dbReference type="Proteomes" id="UP000528457"/>
    </source>
</evidence>
<dbReference type="Gene3D" id="1.10.10.10">
    <property type="entry name" value="Winged helix-like DNA-binding domain superfamily/Winged helix DNA-binding domain"/>
    <property type="match status" value="1"/>
</dbReference>
<dbReference type="NCBIfam" id="TIGR00738">
    <property type="entry name" value="rrf2_super"/>
    <property type="match status" value="1"/>
</dbReference>
<dbReference type="InterPro" id="IPR036388">
    <property type="entry name" value="WH-like_DNA-bd_sf"/>
</dbReference>
<name>A0A7X0JTD1_9GAMM</name>
<dbReference type="InParanoid" id="A0A7X0JTD1"/>
<dbReference type="InterPro" id="IPR000944">
    <property type="entry name" value="Tscrpt_reg_Rrf2"/>
</dbReference>
<organism evidence="2 3">
    <name type="scientific">Pseudoteredinibacter isoporae</name>
    <dbReference type="NCBI Taxonomy" id="570281"/>
    <lineage>
        <taxon>Bacteria</taxon>
        <taxon>Pseudomonadati</taxon>
        <taxon>Pseudomonadota</taxon>
        <taxon>Gammaproteobacteria</taxon>
        <taxon>Cellvibrionales</taxon>
        <taxon>Cellvibrionaceae</taxon>
        <taxon>Pseudoteredinibacter</taxon>
    </lineage>
</organism>
<dbReference type="EMBL" id="JACHHT010000002">
    <property type="protein sequence ID" value="MBB6521892.1"/>
    <property type="molecule type" value="Genomic_DNA"/>
</dbReference>
<dbReference type="FunCoup" id="A0A7X0JTD1">
    <property type="interactions" value="231"/>
</dbReference>
<dbReference type="AlphaFoldDB" id="A0A7X0JTD1"/>
<comment type="caution">
    <text evidence="2">The sequence shown here is derived from an EMBL/GenBank/DDBJ whole genome shotgun (WGS) entry which is preliminary data.</text>
</comment>
<keyword evidence="1" id="KW-0238">DNA-binding</keyword>
<dbReference type="Pfam" id="PF02082">
    <property type="entry name" value="Rrf2"/>
    <property type="match status" value="1"/>
</dbReference>
<dbReference type="SUPFAM" id="SSF46785">
    <property type="entry name" value="Winged helix' DNA-binding domain"/>
    <property type="match status" value="1"/>
</dbReference>
<dbReference type="GO" id="GO:0005829">
    <property type="term" value="C:cytosol"/>
    <property type="evidence" value="ECO:0007669"/>
    <property type="project" value="TreeGrafter"/>
</dbReference>
<protein>
    <submittedName>
        <fullName evidence="2">Rrf2 family nitric oxide-sensitive transcriptional repressor</fullName>
    </submittedName>
</protein>
<accession>A0A7X0JTD1</accession>
<sequence length="123" mass="13625">MTEEKTTIQKISLSLDISKNHLMKIVNRMASEGWIDASRGKNGGIKLGIPPETLSLREVVEVMEQTLAPVNCDSPLCTLNPHCQLKGILHDAQQAFMQHLGKYTLADLIKKPMPNLIHALELA</sequence>
<dbReference type="Proteomes" id="UP000528457">
    <property type="component" value="Unassembled WGS sequence"/>
</dbReference>
<keyword evidence="3" id="KW-1185">Reference proteome</keyword>
<dbReference type="PROSITE" id="PS51197">
    <property type="entry name" value="HTH_RRF2_2"/>
    <property type="match status" value="1"/>
</dbReference>
<evidence type="ECO:0000313" key="2">
    <source>
        <dbReference type="EMBL" id="MBB6521892.1"/>
    </source>
</evidence>
<dbReference type="InterPro" id="IPR036390">
    <property type="entry name" value="WH_DNA-bd_sf"/>
</dbReference>